<dbReference type="SUPFAM" id="SSF47240">
    <property type="entry name" value="Ferritin-like"/>
    <property type="match status" value="1"/>
</dbReference>
<evidence type="ECO:0000313" key="2">
    <source>
        <dbReference type="Proteomes" id="UP000317093"/>
    </source>
</evidence>
<evidence type="ECO:0000313" key="1">
    <source>
        <dbReference type="EMBL" id="QDU60806.1"/>
    </source>
</evidence>
<dbReference type="InterPro" id="IPR009078">
    <property type="entry name" value="Ferritin-like_SF"/>
</dbReference>
<dbReference type="RefSeq" id="WP_145257215.1">
    <property type="nucleotide sequence ID" value="NZ_CP036279.1"/>
</dbReference>
<dbReference type="InterPro" id="IPR007402">
    <property type="entry name" value="DUF455"/>
</dbReference>
<dbReference type="PANTHER" id="PTHR42782">
    <property type="entry name" value="SI:CH73-314G15.3"/>
    <property type="match status" value="1"/>
</dbReference>
<proteinExistence type="predicted"/>
<dbReference type="Pfam" id="PF04305">
    <property type="entry name" value="DUF455"/>
    <property type="match status" value="1"/>
</dbReference>
<sequence length="270" mass="31045">MEIREFAERILFSETLEAKLLVPEGELTDERPGGALRIPEPERIDALSLHRARGGPKMPTPDRFALDESRAIAHHIMANHELQALEVMAWTLLAFPDAPTSFRRGQVGVMLEEQRHTRWHLARLEHLGGWFGQFPPSGYVWRRAMQSESLLDYLACIPLTFEGGNLDHSLEFEQRFARVGDRPGAQIMGAIHRDEITHVAFGLSWLKRLGPEGMLDWELYQRHLRWPLEPFKAKGREFDRESRRKAGMSDAFLDLIERAQPTPRQARGAR</sequence>
<dbReference type="AlphaFoldDB" id="A0A518B1K3"/>
<dbReference type="PANTHER" id="PTHR42782:SF2">
    <property type="entry name" value="3-OXOACYL-[ACYL-CARRIER-PROTEIN] SYNTHASE-LIKE PROTEIN"/>
    <property type="match status" value="1"/>
</dbReference>
<keyword evidence="2" id="KW-1185">Reference proteome</keyword>
<accession>A0A518B1K3</accession>
<evidence type="ECO:0008006" key="3">
    <source>
        <dbReference type="Google" id="ProtNLM"/>
    </source>
</evidence>
<reference evidence="1 2" key="1">
    <citation type="submission" date="2019-02" db="EMBL/GenBank/DDBJ databases">
        <title>Deep-cultivation of Planctomycetes and their phenomic and genomic characterization uncovers novel biology.</title>
        <authorList>
            <person name="Wiegand S."/>
            <person name="Jogler M."/>
            <person name="Boedeker C."/>
            <person name="Pinto D."/>
            <person name="Vollmers J."/>
            <person name="Rivas-Marin E."/>
            <person name="Kohn T."/>
            <person name="Peeters S.H."/>
            <person name="Heuer A."/>
            <person name="Rast P."/>
            <person name="Oberbeckmann S."/>
            <person name="Bunk B."/>
            <person name="Jeske O."/>
            <person name="Meyerdierks A."/>
            <person name="Storesund J.E."/>
            <person name="Kallscheuer N."/>
            <person name="Luecker S."/>
            <person name="Lage O.M."/>
            <person name="Pohl T."/>
            <person name="Merkel B.J."/>
            <person name="Hornburger P."/>
            <person name="Mueller R.-W."/>
            <person name="Bruemmer F."/>
            <person name="Labrenz M."/>
            <person name="Spormann A.M."/>
            <person name="Op den Camp H."/>
            <person name="Overmann J."/>
            <person name="Amann R."/>
            <person name="Jetten M.S.M."/>
            <person name="Mascher T."/>
            <person name="Medema M.H."/>
            <person name="Devos D.P."/>
            <person name="Kaster A.-K."/>
            <person name="Ovreas L."/>
            <person name="Rohde M."/>
            <person name="Galperin M.Y."/>
            <person name="Jogler C."/>
        </authorList>
    </citation>
    <scope>NUCLEOTIDE SEQUENCE [LARGE SCALE GENOMIC DNA]</scope>
    <source>
        <strain evidence="1 2">Pan216</strain>
    </source>
</reference>
<dbReference type="KEGG" id="knv:Pan216_16580"/>
<gene>
    <name evidence="1" type="ORF">Pan216_16580</name>
</gene>
<name>A0A518B1K3_9BACT</name>
<dbReference type="EMBL" id="CP036279">
    <property type="protein sequence ID" value="QDU60806.1"/>
    <property type="molecule type" value="Genomic_DNA"/>
</dbReference>
<dbReference type="Proteomes" id="UP000317093">
    <property type="component" value="Chromosome"/>
</dbReference>
<dbReference type="OrthoDB" id="9778629at2"/>
<protein>
    <recommendedName>
        <fullName evidence="3">DUF455 domain-containing protein</fullName>
    </recommendedName>
</protein>
<organism evidence="1 2">
    <name type="scientific">Kolteria novifilia</name>
    <dbReference type="NCBI Taxonomy" id="2527975"/>
    <lineage>
        <taxon>Bacteria</taxon>
        <taxon>Pseudomonadati</taxon>
        <taxon>Planctomycetota</taxon>
        <taxon>Planctomycetia</taxon>
        <taxon>Kolteriales</taxon>
        <taxon>Kolteriaceae</taxon>
        <taxon>Kolteria</taxon>
    </lineage>
</organism>